<dbReference type="AlphaFoldDB" id="A0ABD6A1T8"/>
<evidence type="ECO:0000313" key="3">
    <source>
        <dbReference type="Proteomes" id="UP001596434"/>
    </source>
</evidence>
<accession>A0ABD6A1T8</accession>
<reference evidence="2 3" key="1">
    <citation type="journal article" date="2019" name="Int. J. Syst. Evol. Microbiol.">
        <title>The Global Catalogue of Microorganisms (GCM) 10K type strain sequencing project: providing services to taxonomists for standard genome sequencing and annotation.</title>
        <authorList>
            <consortium name="The Broad Institute Genomics Platform"/>
            <consortium name="The Broad Institute Genome Sequencing Center for Infectious Disease"/>
            <person name="Wu L."/>
            <person name="Ma J."/>
        </authorList>
    </citation>
    <scope>NUCLEOTIDE SEQUENCE [LARGE SCALE GENOMIC DNA]</scope>
    <source>
        <strain evidence="2 3">GX21</strain>
    </source>
</reference>
<dbReference type="Pfam" id="PF01575">
    <property type="entry name" value="MaoC_dehydratas"/>
    <property type="match status" value="1"/>
</dbReference>
<dbReference type="PANTHER" id="PTHR43664">
    <property type="entry name" value="MONOAMINE OXIDASE-RELATED"/>
    <property type="match status" value="1"/>
</dbReference>
<dbReference type="Gene3D" id="3.10.129.10">
    <property type="entry name" value="Hotdog Thioesterase"/>
    <property type="match status" value="1"/>
</dbReference>
<evidence type="ECO:0000313" key="2">
    <source>
        <dbReference type="EMBL" id="MFC7256759.1"/>
    </source>
</evidence>
<dbReference type="InterPro" id="IPR002539">
    <property type="entry name" value="MaoC-like_dom"/>
</dbReference>
<dbReference type="GeneID" id="96955153"/>
<name>A0ABD6A1T8_9EURY</name>
<dbReference type="InterPro" id="IPR029069">
    <property type="entry name" value="HotDog_dom_sf"/>
</dbReference>
<keyword evidence="3" id="KW-1185">Reference proteome</keyword>
<proteinExistence type="predicted"/>
<dbReference type="SUPFAM" id="SSF54637">
    <property type="entry name" value="Thioesterase/thiol ester dehydrase-isomerase"/>
    <property type="match status" value="1"/>
</dbReference>
<sequence length="150" mass="16851">MGKPPFEKRYFEEFDVGDEFAVEDVRTITDSDINTFAGLTADVHPIHMSDPYVADHPVLEARVAHGTLVFAIVSSWAAGIVLTRLSYGYESVRFVEPVYVGDTLSIYSEVVETSDHSEQFGKVIERYEATNQHDETVLVAEHISLVERRA</sequence>
<dbReference type="PANTHER" id="PTHR43664:SF1">
    <property type="entry name" value="BETA-METHYLMALYL-COA DEHYDRATASE"/>
    <property type="match status" value="1"/>
</dbReference>
<organism evidence="2 3">
    <name type="scientific">Haloplanus litoreus</name>
    <dbReference type="NCBI Taxonomy" id="767515"/>
    <lineage>
        <taxon>Archaea</taxon>
        <taxon>Methanobacteriati</taxon>
        <taxon>Methanobacteriota</taxon>
        <taxon>Stenosarchaea group</taxon>
        <taxon>Halobacteria</taxon>
        <taxon>Halobacteriales</taxon>
        <taxon>Haloferacaceae</taxon>
        <taxon>Haloplanus</taxon>
    </lineage>
</organism>
<dbReference type="Proteomes" id="UP001596434">
    <property type="component" value="Unassembled WGS sequence"/>
</dbReference>
<feature type="domain" description="MaoC-like" evidence="1">
    <location>
        <begin position="16"/>
        <end position="131"/>
    </location>
</feature>
<protein>
    <submittedName>
        <fullName evidence="2">MaoC family dehydratase</fullName>
    </submittedName>
</protein>
<dbReference type="RefSeq" id="WP_379706106.1">
    <property type="nucleotide sequence ID" value="NZ_JBHTAT010000001.1"/>
</dbReference>
<dbReference type="InterPro" id="IPR052342">
    <property type="entry name" value="MCH/BMMD"/>
</dbReference>
<comment type="caution">
    <text evidence="2">The sequence shown here is derived from an EMBL/GenBank/DDBJ whole genome shotgun (WGS) entry which is preliminary data.</text>
</comment>
<dbReference type="EMBL" id="JBHTAT010000001">
    <property type="protein sequence ID" value="MFC7256759.1"/>
    <property type="molecule type" value="Genomic_DNA"/>
</dbReference>
<gene>
    <name evidence="2" type="ORF">ACFQKE_15845</name>
</gene>
<evidence type="ECO:0000259" key="1">
    <source>
        <dbReference type="Pfam" id="PF01575"/>
    </source>
</evidence>